<dbReference type="OrthoDB" id="4062651at2759"/>
<sequence length="120" mass="12851">LDIDECELFHNGQAGRLCLHACVNTPGGYRCSCPAGYNLTRDGRSCKVAVNATPVRWTTGHVPRPQTRSPTITWPSCPTFQLLVSCSGSQPCGRSVIRSVSPCWGESKPAATSQSSVQTV</sequence>
<dbReference type="EMBL" id="CAAE01014581">
    <property type="protein sequence ID" value="CAF99539.1"/>
    <property type="molecule type" value="Genomic_DNA"/>
</dbReference>
<feature type="domain" description="EGF-like" evidence="4">
    <location>
        <begin position="31"/>
        <end position="46"/>
    </location>
</feature>
<dbReference type="InterPro" id="IPR050751">
    <property type="entry name" value="ECM_structural_protein"/>
</dbReference>
<dbReference type="CDD" id="cd00054">
    <property type="entry name" value="EGF_CA"/>
    <property type="match status" value="1"/>
</dbReference>
<evidence type="ECO:0000313" key="5">
    <source>
        <dbReference type="EMBL" id="CAF99539.1"/>
    </source>
</evidence>
<gene>
    <name evidence="5" type="ORF">GSTENG00017666001</name>
</gene>
<keyword evidence="2" id="KW-0677">Repeat</keyword>
<keyword evidence="1" id="KW-0245">EGF-like domain</keyword>
<keyword evidence="3" id="KW-1015">Disulfide bond</keyword>
<dbReference type="PROSITE" id="PS01187">
    <property type="entry name" value="EGF_CA"/>
    <property type="match status" value="1"/>
</dbReference>
<dbReference type="PANTHER" id="PTHR24034">
    <property type="entry name" value="EGF-LIKE DOMAIN-CONTAINING PROTEIN"/>
    <property type="match status" value="1"/>
</dbReference>
<dbReference type="InterPro" id="IPR000742">
    <property type="entry name" value="EGF"/>
</dbReference>
<name>Q4SIJ3_TETNG</name>
<dbReference type="PROSITE" id="PS01186">
    <property type="entry name" value="EGF_2"/>
    <property type="match status" value="1"/>
</dbReference>
<dbReference type="InterPro" id="IPR018097">
    <property type="entry name" value="EGF_Ca-bd_CS"/>
</dbReference>
<evidence type="ECO:0000256" key="2">
    <source>
        <dbReference type="ARBA" id="ARBA00022737"/>
    </source>
</evidence>
<reference evidence="5" key="2">
    <citation type="submission" date="2004-02" db="EMBL/GenBank/DDBJ databases">
        <authorList>
            <consortium name="Genoscope"/>
            <consortium name="Whitehead Institute Centre for Genome Research"/>
        </authorList>
    </citation>
    <scope>NUCLEOTIDE SEQUENCE</scope>
</reference>
<dbReference type="PROSITE" id="PS00010">
    <property type="entry name" value="ASX_HYDROXYL"/>
    <property type="match status" value="1"/>
</dbReference>
<dbReference type="Gene3D" id="2.10.25.10">
    <property type="entry name" value="Laminin"/>
    <property type="match status" value="1"/>
</dbReference>
<dbReference type="PANTHER" id="PTHR24034:SF146">
    <property type="entry name" value="FIBULIN-7-LIKE"/>
    <property type="match status" value="1"/>
</dbReference>
<evidence type="ECO:0000256" key="3">
    <source>
        <dbReference type="ARBA" id="ARBA00023157"/>
    </source>
</evidence>
<dbReference type="SUPFAM" id="SSF57196">
    <property type="entry name" value="EGF/Laminin"/>
    <property type="match status" value="1"/>
</dbReference>
<dbReference type="KEGG" id="tng:GSTEN00017666G001"/>
<dbReference type="InterPro" id="IPR001881">
    <property type="entry name" value="EGF-like_Ca-bd_dom"/>
</dbReference>
<protein>
    <submittedName>
        <fullName evidence="5">(spotted green pufferfish) hypothetical protein</fullName>
    </submittedName>
</protein>
<dbReference type="Pfam" id="PF14670">
    <property type="entry name" value="FXa_inhibition"/>
    <property type="match status" value="1"/>
</dbReference>
<accession>Q4SIJ3</accession>
<reference evidence="5" key="1">
    <citation type="journal article" date="2004" name="Nature">
        <title>Genome duplication in the teleost fish Tetraodon nigroviridis reveals the early vertebrate proto-karyotype.</title>
        <authorList>
            <person name="Jaillon O."/>
            <person name="Aury J.-M."/>
            <person name="Brunet F."/>
            <person name="Petit J.-L."/>
            <person name="Stange-Thomann N."/>
            <person name="Mauceli E."/>
            <person name="Bouneau L."/>
            <person name="Fischer C."/>
            <person name="Ozouf-Costaz C."/>
            <person name="Bernot A."/>
            <person name="Nicaud S."/>
            <person name="Jaffe D."/>
            <person name="Fisher S."/>
            <person name="Lutfalla G."/>
            <person name="Dossat C."/>
            <person name="Segurens B."/>
            <person name="Dasilva C."/>
            <person name="Salanoubat M."/>
            <person name="Levy M."/>
            <person name="Boudet N."/>
            <person name="Castellano S."/>
            <person name="Anthouard V."/>
            <person name="Jubin C."/>
            <person name="Castelli V."/>
            <person name="Katinka M."/>
            <person name="Vacherie B."/>
            <person name="Biemont C."/>
            <person name="Skalli Z."/>
            <person name="Cattolico L."/>
            <person name="Poulain J."/>
            <person name="De Berardinis V."/>
            <person name="Cruaud C."/>
            <person name="Duprat S."/>
            <person name="Brottier P."/>
            <person name="Coutanceau J.-P."/>
            <person name="Gouzy J."/>
            <person name="Parra G."/>
            <person name="Lardier G."/>
            <person name="Chapple C."/>
            <person name="McKernan K.J."/>
            <person name="McEwan P."/>
            <person name="Bosak S."/>
            <person name="Kellis M."/>
            <person name="Volff J.-N."/>
            <person name="Guigo R."/>
            <person name="Zody M.C."/>
            <person name="Mesirov J."/>
            <person name="Lindblad-Toh K."/>
            <person name="Birren B."/>
            <person name="Nusbaum C."/>
            <person name="Kahn D."/>
            <person name="Robinson-Rechavi M."/>
            <person name="Laudet V."/>
            <person name="Schachter V."/>
            <person name="Quetier F."/>
            <person name="Saurin W."/>
            <person name="Scarpelli C."/>
            <person name="Wincker P."/>
            <person name="Lander E.S."/>
            <person name="Weissenbach J."/>
            <person name="Roest Crollius H."/>
        </authorList>
    </citation>
    <scope>NUCLEOTIDE SEQUENCE [LARGE SCALE GENOMIC DNA]</scope>
</reference>
<feature type="non-terminal residue" evidence="5">
    <location>
        <position position="1"/>
    </location>
</feature>
<comment type="caution">
    <text evidence="5">The sequence shown here is derived from an EMBL/GenBank/DDBJ whole genome shotgun (WGS) entry which is preliminary data.</text>
</comment>
<dbReference type="SMART" id="SM00181">
    <property type="entry name" value="EGF"/>
    <property type="match status" value="1"/>
</dbReference>
<evidence type="ECO:0000259" key="4">
    <source>
        <dbReference type="PROSITE" id="PS01186"/>
    </source>
</evidence>
<evidence type="ECO:0000256" key="1">
    <source>
        <dbReference type="ARBA" id="ARBA00022536"/>
    </source>
</evidence>
<dbReference type="FunFam" id="2.10.25.10:FF:000240">
    <property type="entry name" value="Vitamin K-dependent protein S"/>
    <property type="match status" value="1"/>
</dbReference>
<organism evidence="5">
    <name type="scientific">Tetraodon nigroviridis</name>
    <name type="common">Spotted green pufferfish</name>
    <name type="synonym">Chelonodon nigroviridis</name>
    <dbReference type="NCBI Taxonomy" id="99883"/>
    <lineage>
        <taxon>Eukaryota</taxon>
        <taxon>Metazoa</taxon>
        <taxon>Chordata</taxon>
        <taxon>Craniata</taxon>
        <taxon>Vertebrata</taxon>
        <taxon>Euteleostomi</taxon>
        <taxon>Actinopterygii</taxon>
        <taxon>Neopterygii</taxon>
        <taxon>Teleostei</taxon>
        <taxon>Neoteleostei</taxon>
        <taxon>Acanthomorphata</taxon>
        <taxon>Eupercaria</taxon>
        <taxon>Tetraodontiformes</taxon>
        <taxon>Tetradontoidea</taxon>
        <taxon>Tetraodontidae</taxon>
        <taxon>Tetraodon</taxon>
    </lineage>
</organism>
<proteinExistence type="predicted"/>
<dbReference type="AlphaFoldDB" id="Q4SIJ3"/>
<dbReference type="GO" id="GO:0005509">
    <property type="term" value="F:calcium ion binding"/>
    <property type="evidence" value="ECO:0007669"/>
    <property type="project" value="InterPro"/>
</dbReference>
<dbReference type="SMART" id="SM00179">
    <property type="entry name" value="EGF_CA"/>
    <property type="match status" value="1"/>
</dbReference>
<dbReference type="InterPro" id="IPR000152">
    <property type="entry name" value="EGF-type_Asp/Asn_hydroxyl_site"/>
</dbReference>